<sequence length="245" mass="26564">MIRFICVIWLAFSSQAMSQDDIVVFAAASLKTALDQVVQDWPDNNVVISYGSSSAMARQISLGAPAQIFISANPEWMDYLQEKEMIDVGSRRDLLGNSLVLIAPTPAEPLSTLNGAELRERLGQGRFIIPITNAVPAGQYGRASLEALGIWHDVKDQLAETENVRTALALVARGAVPVGLVYATDANAEPRVDVIARLPPDSHPPIRYPVALTIKATPSARGFFDFLSSPLAQQHFADQGFILLP</sequence>
<organism evidence="5 6">
    <name type="scientific">Parasulfitobacter algicola</name>
    <dbReference type="NCBI Taxonomy" id="2614809"/>
    <lineage>
        <taxon>Bacteria</taxon>
        <taxon>Pseudomonadati</taxon>
        <taxon>Pseudomonadota</taxon>
        <taxon>Alphaproteobacteria</taxon>
        <taxon>Rhodobacterales</taxon>
        <taxon>Roseobacteraceae</taxon>
        <taxon>Parasulfitobacter</taxon>
    </lineage>
</organism>
<feature type="signal peptide" evidence="4">
    <location>
        <begin position="1"/>
        <end position="18"/>
    </location>
</feature>
<dbReference type="PANTHER" id="PTHR30632">
    <property type="entry name" value="MOLYBDATE-BINDING PERIPLASMIC PROTEIN"/>
    <property type="match status" value="1"/>
</dbReference>
<gene>
    <name evidence="5" type="primary">modA</name>
    <name evidence="5" type="ORF">HRQ87_16255</name>
</gene>
<evidence type="ECO:0000256" key="4">
    <source>
        <dbReference type="SAM" id="SignalP"/>
    </source>
</evidence>
<dbReference type="InterPro" id="IPR050682">
    <property type="entry name" value="ModA/WtpA"/>
</dbReference>
<dbReference type="EMBL" id="JABUFE010000012">
    <property type="protein sequence ID" value="NSX56343.1"/>
    <property type="molecule type" value="Genomic_DNA"/>
</dbReference>
<keyword evidence="2" id="KW-0479">Metal-binding</keyword>
<evidence type="ECO:0000256" key="2">
    <source>
        <dbReference type="ARBA" id="ARBA00022723"/>
    </source>
</evidence>
<keyword evidence="3 4" id="KW-0732">Signal</keyword>
<evidence type="ECO:0000313" key="6">
    <source>
        <dbReference type="Proteomes" id="UP000777935"/>
    </source>
</evidence>
<dbReference type="Proteomes" id="UP000777935">
    <property type="component" value="Unassembled WGS sequence"/>
</dbReference>
<dbReference type="Gene3D" id="3.40.190.10">
    <property type="entry name" value="Periplasmic binding protein-like II"/>
    <property type="match status" value="2"/>
</dbReference>
<dbReference type="PIRSF" id="PIRSF004846">
    <property type="entry name" value="ModA"/>
    <property type="match status" value="1"/>
</dbReference>
<reference evidence="5 6" key="1">
    <citation type="submission" date="2020-06" db="EMBL/GenBank/DDBJ databases">
        <title>Sulfitobacter algicola sp. nov., isolated from green algae.</title>
        <authorList>
            <person name="Wang C."/>
        </authorList>
    </citation>
    <scope>NUCLEOTIDE SEQUENCE [LARGE SCALE GENOMIC DNA]</scope>
    <source>
        <strain evidence="5 6">1151</strain>
    </source>
</reference>
<comment type="similarity">
    <text evidence="1">Belongs to the bacterial solute-binding protein ModA family.</text>
</comment>
<dbReference type="PANTHER" id="PTHR30632:SF17">
    <property type="entry name" value="MOLYBDATE-BINDING PROTEIN MODA"/>
    <property type="match status" value="1"/>
</dbReference>
<proteinExistence type="inferred from homology"/>
<dbReference type="RefSeq" id="WP_174139499.1">
    <property type="nucleotide sequence ID" value="NZ_JABUFE010000012.1"/>
</dbReference>
<name>A0ABX2ITV9_9RHOB</name>
<feature type="chain" id="PRO_5045264500" evidence="4">
    <location>
        <begin position="19"/>
        <end position="245"/>
    </location>
</feature>
<dbReference type="SUPFAM" id="SSF53850">
    <property type="entry name" value="Periplasmic binding protein-like II"/>
    <property type="match status" value="1"/>
</dbReference>
<comment type="caution">
    <text evidence="5">The sequence shown here is derived from an EMBL/GenBank/DDBJ whole genome shotgun (WGS) entry which is preliminary data.</text>
</comment>
<accession>A0ABX2ITV9</accession>
<keyword evidence="6" id="KW-1185">Reference proteome</keyword>
<evidence type="ECO:0000313" key="5">
    <source>
        <dbReference type="EMBL" id="NSX56343.1"/>
    </source>
</evidence>
<dbReference type="NCBIfam" id="TIGR01256">
    <property type="entry name" value="modA"/>
    <property type="match status" value="1"/>
</dbReference>
<evidence type="ECO:0000256" key="3">
    <source>
        <dbReference type="ARBA" id="ARBA00022729"/>
    </source>
</evidence>
<protein>
    <submittedName>
        <fullName evidence="5">Molybdate ABC transporter substrate-binding protein</fullName>
    </submittedName>
</protein>
<dbReference type="InterPro" id="IPR005950">
    <property type="entry name" value="ModA"/>
</dbReference>
<evidence type="ECO:0000256" key="1">
    <source>
        <dbReference type="ARBA" id="ARBA00009175"/>
    </source>
</evidence>
<dbReference type="Pfam" id="PF13531">
    <property type="entry name" value="SBP_bac_11"/>
    <property type="match status" value="1"/>
</dbReference>